<proteinExistence type="predicted"/>
<dbReference type="GO" id="GO:0004601">
    <property type="term" value="F:peroxidase activity"/>
    <property type="evidence" value="ECO:0007669"/>
    <property type="project" value="UniProtKB-KW"/>
</dbReference>
<gene>
    <name evidence="1" type="primary">CPO_2</name>
    <name evidence="1" type="ORF">g.47111</name>
</gene>
<keyword evidence="1" id="KW-0560">Oxidoreductase</keyword>
<organism evidence="1">
    <name type="scientific">Zeugodacus cucurbitae</name>
    <name type="common">Melon fruit fly</name>
    <name type="synonym">Bactrocera cucurbitae</name>
    <dbReference type="NCBI Taxonomy" id="28588"/>
    <lineage>
        <taxon>Eukaryota</taxon>
        <taxon>Metazoa</taxon>
        <taxon>Ecdysozoa</taxon>
        <taxon>Arthropoda</taxon>
        <taxon>Hexapoda</taxon>
        <taxon>Insecta</taxon>
        <taxon>Pterygota</taxon>
        <taxon>Neoptera</taxon>
        <taxon>Endopterygota</taxon>
        <taxon>Diptera</taxon>
        <taxon>Brachycera</taxon>
        <taxon>Muscomorpha</taxon>
        <taxon>Tephritoidea</taxon>
        <taxon>Tephritidae</taxon>
        <taxon>Zeugodacus</taxon>
        <taxon>Zeugodacus</taxon>
    </lineage>
</organism>
<evidence type="ECO:0000313" key="1">
    <source>
        <dbReference type="EMBL" id="JAD13411.1"/>
    </source>
</evidence>
<dbReference type="AlphaFoldDB" id="A0A0A1XQW3"/>
<dbReference type="EMBL" id="GBXI01000881">
    <property type="protein sequence ID" value="JAD13411.1"/>
    <property type="molecule type" value="Transcribed_RNA"/>
</dbReference>
<reference evidence="1" key="2">
    <citation type="journal article" date="2015" name="Gigascience">
        <title>Reconstructing a comprehensive transcriptome assembly of a white-pupal translocated strain of the pest fruit fly Bactrocera cucurbitae.</title>
        <authorList>
            <person name="Sim S.B."/>
            <person name="Calla B."/>
            <person name="Hall B."/>
            <person name="DeRego T."/>
            <person name="Geib S.M."/>
        </authorList>
    </citation>
    <scope>NUCLEOTIDE SEQUENCE</scope>
</reference>
<accession>A0A0A1XQW3</accession>
<sequence>MTAAGTNWLPNSFTSIALLKIMRVFAKKMQQMLGKILANGRNNLFCNHFEYAHQHTNTTHTHTHTVYIDFSTLYVTAFALLWHTHVSQPASQPDACLPASATSSPTLCDVLTLTVTNLFIVFSYAQRTFIFKHLINLRLLDHSFNYKIIKFRISQQTNAFCNENQRYVAKLCKTEYENKNNCLPSI</sequence>
<keyword evidence="1" id="KW-0575">Peroxidase</keyword>
<reference evidence="1" key="1">
    <citation type="submission" date="2014-11" db="EMBL/GenBank/DDBJ databases">
        <authorList>
            <person name="Geib S."/>
        </authorList>
    </citation>
    <scope>NUCLEOTIDE SEQUENCE</scope>
</reference>
<name>A0A0A1XQW3_ZEUCU</name>
<protein>
    <submittedName>
        <fullName evidence="1">Chloroperoxidase</fullName>
    </submittedName>
</protein>